<proteinExistence type="inferred from homology"/>
<keyword evidence="6" id="KW-0175">Coiled coil</keyword>
<dbReference type="Proteomes" id="UP000298138">
    <property type="component" value="Unassembled WGS sequence"/>
</dbReference>
<evidence type="ECO:0000256" key="1">
    <source>
        <dbReference type="ARBA" id="ARBA00010066"/>
    </source>
</evidence>
<dbReference type="InterPro" id="IPR005124">
    <property type="entry name" value="V-ATPase_G"/>
</dbReference>
<dbReference type="GO" id="GO:0046961">
    <property type="term" value="F:proton-transporting ATPase activity, rotational mechanism"/>
    <property type="evidence" value="ECO:0007669"/>
    <property type="project" value="InterPro"/>
</dbReference>
<evidence type="ECO:0000256" key="4">
    <source>
        <dbReference type="ARBA" id="ARBA00023065"/>
    </source>
</evidence>
<dbReference type="FunFam" id="1.20.5.2950:FF:000001">
    <property type="entry name" value="V-type proton ATPase subunit G"/>
    <property type="match status" value="1"/>
</dbReference>
<evidence type="ECO:0000313" key="8">
    <source>
        <dbReference type="Proteomes" id="UP000298138"/>
    </source>
</evidence>
<reference evidence="7 8" key="1">
    <citation type="submission" date="2019-04" db="EMBL/GenBank/DDBJ databases">
        <title>Comparative genomics and transcriptomics to analyze fruiting body development in filamentous ascomycetes.</title>
        <authorList>
            <consortium name="DOE Joint Genome Institute"/>
            <person name="Lutkenhaus R."/>
            <person name="Traeger S."/>
            <person name="Breuer J."/>
            <person name="Kuo A."/>
            <person name="Lipzen A."/>
            <person name="Pangilinan J."/>
            <person name="Dilworth D."/>
            <person name="Sandor L."/>
            <person name="Poggeler S."/>
            <person name="Barry K."/>
            <person name="Grigoriev I.V."/>
            <person name="Nowrousian M."/>
        </authorList>
    </citation>
    <scope>NUCLEOTIDE SEQUENCE [LARGE SCALE GENOMIC DNA]</scope>
    <source>
        <strain evidence="7 8">CBS 389.68</strain>
    </source>
</reference>
<comment type="similarity">
    <text evidence="1 5">Belongs to the V-ATPase G subunit family.</text>
</comment>
<comment type="function">
    <text evidence="5">Subunit of the V1 complex of vacuolar(H+)-ATPase (V-ATPase), a multisubunit enzyme composed of a peripheral complex (V1) that hydrolyzes ATP and a membrane integral complex (V0) that translocates protons. V-ATPase is responsible for acidifying and maintaining the pH of intracellular compartments and in some cell types, is targeted to the plasma membrane, where it is responsible for acidifying the extracellular environment.</text>
</comment>
<evidence type="ECO:0000313" key="7">
    <source>
        <dbReference type="EMBL" id="TGZ85112.1"/>
    </source>
</evidence>
<protein>
    <recommendedName>
        <fullName evidence="5">V-type proton ATPase subunit G</fullName>
    </recommendedName>
</protein>
<name>A0A4S2N6Z3_9PEZI</name>
<dbReference type="InParanoid" id="A0A4S2N6Z3"/>
<organism evidence="7 8">
    <name type="scientific">Ascodesmis nigricans</name>
    <dbReference type="NCBI Taxonomy" id="341454"/>
    <lineage>
        <taxon>Eukaryota</taxon>
        <taxon>Fungi</taxon>
        <taxon>Dikarya</taxon>
        <taxon>Ascomycota</taxon>
        <taxon>Pezizomycotina</taxon>
        <taxon>Pezizomycetes</taxon>
        <taxon>Pezizales</taxon>
        <taxon>Ascodesmidaceae</taxon>
        <taxon>Ascodesmis</taxon>
    </lineage>
</organism>
<evidence type="ECO:0000256" key="6">
    <source>
        <dbReference type="SAM" id="Coils"/>
    </source>
</evidence>
<feature type="coiled-coil region" evidence="6">
    <location>
        <begin position="12"/>
        <end position="58"/>
    </location>
</feature>
<keyword evidence="3 5" id="KW-0375">Hydrogen ion transport</keyword>
<dbReference type="Pfam" id="PF03179">
    <property type="entry name" value="V-ATPase_G"/>
    <property type="match status" value="1"/>
</dbReference>
<dbReference type="Gene3D" id="1.20.5.2950">
    <property type="match status" value="1"/>
</dbReference>
<comment type="subunit">
    <text evidence="5">V-ATPase is a heteromultimeric enzyme made up of two complexes: the ATP-hydrolytic V1 complex and the proton translocation V0 complex.</text>
</comment>
<accession>A0A4S2N6Z3</accession>
<dbReference type="PANTHER" id="PTHR12713:SF11">
    <property type="entry name" value="V-TYPE PROTON ATPASE SUBUNIT G"/>
    <property type="match status" value="1"/>
</dbReference>
<dbReference type="SUPFAM" id="SSF81573">
    <property type="entry name" value="F1F0 ATP synthase subunit B, membrane domain"/>
    <property type="match status" value="1"/>
</dbReference>
<sequence>MSTQNTAGIQTLLEAEREAQKIVQKARTYRTQKVKDARSEAQKEIEDYKRQKEEEFQRFESQHSGTHSQIEVEATKEVQRTLEEIKTLGEEKAPAVIKDLLTAVVDVKPAPHRNAAPPV</sequence>
<keyword evidence="4 5" id="KW-0406">Ion transport</keyword>
<dbReference type="InterPro" id="IPR028987">
    <property type="entry name" value="ATP_synth_B-like_membr_sf"/>
</dbReference>
<dbReference type="EMBL" id="ML220112">
    <property type="protein sequence ID" value="TGZ85112.1"/>
    <property type="molecule type" value="Genomic_DNA"/>
</dbReference>
<evidence type="ECO:0000256" key="2">
    <source>
        <dbReference type="ARBA" id="ARBA00022448"/>
    </source>
</evidence>
<dbReference type="OrthoDB" id="250802at2759"/>
<dbReference type="GO" id="GO:0016887">
    <property type="term" value="F:ATP hydrolysis activity"/>
    <property type="evidence" value="ECO:0007669"/>
    <property type="project" value="TreeGrafter"/>
</dbReference>
<dbReference type="NCBIfam" id="TIGR01147">
    <property type="entry name" value="V_ATP_synt_G"/>
    <property type="match status" value="1"/>
</dbReference>
<gene>
    <name evidence="7" type="ORF">EX30DRAFT_337519</name>
</gene>
<keyword evidence="2 5" id="KW-0813">Transport</keyword>
<dbReference type="AlphaFoldDB" id="A0A4S2N6Z3"/>
<dbReference type="GO" id="GO:0000221">
    <property type="term" value="C:vacuolar proton-transporting V-type ATPase, V1 domain"/>
    <property type="evidence" value="ECO:0007669"/>
    <property type="project" value="TreeGrafter"/>
</dbReference>
<keyword evidence="8" id="KW-1185">Reference proteome</keyword>
<evidence type="ECO:0000256" key="5">
    <source>
        <dbReference type="RuleBase" id="RU364019"/>
    </source>
</evidence>
<dbReference type="FunCoup" id="A0A4S2N6Z3">
    <property type="interactions" value="282"/>
</dbReference>
<dbReference type="PANTHER" id="PTHR12713">
    <property type="entry name" value="VACUOLAR ATP SYNTHASE SUBUNIT G"/>
    <property type="match status" value="1"/>
</dbReference>
<dbReference type="STRING" id="341454.A0A4S2N6Z3"/>
<evidence type="ECO:0000256" key="3">
    <source>
        <dbReference type="ARBA" id="ARBA00022781"/>
    </source>
</evidence>